<sequence>MIRQHVWNLHLRINPRVYTLDPRVLLNADAFHLLHRLKLLDQIHLSQQVPLMLGLTGSDLLTLDESQVDDYP</sequence>
<dbReference type="AlphaFoldDB" id="A0A3P7Z7E9"/>
<evidence type="ECO:0000313" key="1">
    <source>
        <dbReference type="EMBL" id="VDO86089.1"/>
    </source>
</evidence>
<proteinExistence type="predicted"/>
<dbReference type="Proteomes" id="UP000277204">
    <property type="component" value="Unassembled WGS sequence"/>
</dbReference>
<dbReference type="EMBL" id="UZAI01004407">
    <property type="protein sequence ID" value="VDO86089.1"/>
    <property type="molecule type" value="Genomic_DNA"/>
</dbReference>
<evidence type="ECO:0000313" key="2">
    <source>
        <dbReference type="Proteomes" id="UP000277204"/>
    </source>
</evidence>
<reference evidence="1 2" key="1">
    <citation type="submission" date="2018-11" db="EMBL/GenBank/DDBJ databases">
        <authorList>
            <consortium name="Pathogen Informatics"/>
        </authorList>
    </citation>
    <scope>NUCLEOTIDE SEQUENCE [LARGE SCALE GENOMIC DNA]</scope>
    <source>
        <strain evidence="1 2">Zambia</strain>
    </source>
</reference>
<keyword evidence="2" id="KW-1185">Reference proteome</keyword>
<gene>
    <name evidence="1" type="ORF">SMRZ_LOCUS9384</name>
</gene>
<protein>
    <submittedName>
        <fullName evidence="1">Uncharacterized protein</fullName>
    </submittedName>
</protein>
<accession>A0A3P7Z7E9</accession>
<organism evidence="1 2">
    <name type="scientific">Schistosoma margrebowiei</name>
    <dbReference type="NCBI Taxonomy" id="48269"/>
    <lineage>
        <taxon>Eukaryota</taxon>
        <taxon>Metazoa</taxon>
        <taxon>Spiralia</taxon>
        <taxon>Lophotrochozoa</taxon>
        <taxon>Platyhelminthes</taxon>
        <taxon>Trematoda</taxon>
        <taxon>Digenea</taxon>
        <taxon>Strigeidida</taxon>
        <taxon>Schistosomatoidea</taxon>
        <taxon>Schistosomatidae</taxon>
        <taxon>Schistosoma</taxon>
    </lineage>
</organism>
<name>A0A3P7Z7E9_9TREM</name>